<keyword evidence="2 4" id="KW-0238">DNA-binding</keyword>
<dbReference type="InterPro" id="IPR001647">
    <property type="entry name" value="HTH_TetR"/>
</dbReference>
<dbReference type="PANTHER" id="PTHR30055">
    <property type="entry name" value="HTH-TYPE TRANSCRIPTIONAL REGULATOR RUTR"/>
    <property type="match status" value="1"/>
</dbReference>
<evidence type="ECO:0000313" key="6">
    <source>
        <dbReference type="EMBL" id="RAK29883.1"/>
    </source>
</evidence>
<evidence type="ECO:0000313" key="7">
    <source>
        <dbReference type="Proteomes" id="UP000249341"/>
    </source>
</evidence>
<organism evidence="6 7">
    <name type="scientific">Actinoplanes lutulentus</name>
    <dbReference type="NCBI Taxonomy" id="1287878"/>
    <lineage>
        <taxon>Bacteria</taxon>
        <taxon>Bacillati</taxon>
        <taxon>Actinomycetota</taxon>
        <taxon>Actinomycetes</taxon>
        <taxon>Micromonosporales</taxon>
        <taxon>Micromonosporaceae</taxon>
        <taxon>Actinoplanes</taxon>
    </lineage>
</organism>
<dbReference type="Pfam" id="PF00440">
    <property type="entry name" value="TetR_N"/>
    <property type="match status" value="1"/>
</dbReference>
<comment type="caution">
    <text evidence="6">The sequence shown here is derived from an EMBL/GenBank/DDBJ whole genome shotgun (WGS) entry which is preliminary data.</text>
</comment>
<dbReference type="OrthoDB" id="5112469at2"/>
<dbReference type="GO" id="GO:0003700">
    <property type="term" value="F:DNA-binding transcription factor activity"/>
    <property type="evidence" value="ECO:0007669"/>
    <property type="project" value="TreeGrafter"/>
</dbReference>
<evidence type="ECO:0000256" key="1">
    <source>
        <dbReference type="ARBA" id="ARBA00023015"/>
    </source>
</evidence>
<name>A0A327Z3T3_9ACTN</name>
<keyword evidence="7" id="KW-1185">Reference proteome</keyword>
<feature type="DNA-binding region" description="H-T-H motif" evidence="4">
    <location>
        <begin position="39"/>
        <end position="58"/>
    </location>
</feature>
<gene>
    <name evidence="6" type="ORF">B0I29_117209</name>
</gene>
<dbReference type="Gene3D" id="1.10.357.10">
    <property type="entry name" value="Tetracycline Repressor, domain 2"/>
    <property type="match status" value="1"/>
</dbReference>
<dbReference type="SUPFAM" id="SSF46689">
    <property type="entry name" value="Homeodomain-like"/>
    <property type="match status" value="1"/>
</dbReference>
<keyword evidence="3" id="KW-0804">Transcription</keyword>
<dbReference type="InterPro" id="IPR050109">
    <property type="entry name" value="HTH-type_TetR-like_transc_reg"/>
</dbReference>
<sequence>MDTAPSRKRGPYQRSRERREQIVLAVVDLVDELGHDGVTTAQVAARSGSSEPTVLYHYPTKDHLLVAALERMDELEAEILVDSGDDAMLDYEPLRANADATIALSENRLRLFVVLKGQAATPGHPAGEYFVRRTERSMEIFARLIAGRQNAGLAHPGLDPRDTARQVIALWEGLTFMRLTDPTFDVGQSLIDGIRRLTGENWMRALAALNDPTNGL</sequence>
<dbReference type="SUPFAM" id="SSF48498">
    <property type="entry name" value="Tetracyclin repressor-like, C-terminal domain"/>
    <property type="match status" value="1"/>
</dbReference>
<dbReference type="GO" id="GO:0000976">
    <property type="term" value="F:transcription cis-regulatory region binding"/>
    <property type="evidence" value="ECO:0007669"/>
    <property type="project" value="TreeGrafter"/>
</dbReference>
<evidence type="ECO:0000259" key="5">
    <source>
        <dbReference type="PROSITE" id="PS50977"/>
    </source>
</evidence>
<reference evidence="6 7" key="1">
    <citation type="submission" date="2018-06" db="EMBL/GenBank/DDBJ databases">
        <title>Genomic Encyclopedia of Type Strains, Phase III (KMG-III): the genomes of soil and plant-associated and newly described type strains.</title>
        <authorList>
            <person name="Whitman W."/>
        </authorList>
    </citation>
    <scope>NUCLEOTIDE SEQUENCE [LARGE SCALE GENOMIC DNA]</scope>
    <source>
        <strain evidence="6 7">CGMCC 4.7090</strain>
    </source>
</reference>
<evidence type="ECO:0000256" key="3">
    <source>
        <dbReference type="ARBA" id="ARBA00023163"/>
    </source>
</evidence>
<dbReference type="PROSITE" id="PS50977">
    <property type="entry name" value="HTH_TETR_2"/>
    <property type="match status" value="1"/>
</dbReference>
<evidence type="ECO:0000256" key="2">
    <source>
        <dbReference type="ARBA" id="ARBA00023125"/>
    </source>
</evidence>
<evidence type="ECO:0000256" key="4">
    <source>
        <dbReference type="PROSITE-ProRule" id="PRU00335"/>
    </source>
</evidence>
<dbReference type="PANTHER" id="PTHR30055:SF234">
    <property type="entry name" value="HTH-TYPE TRANSCRIPTIONAL REGULATOR BETI"/>
    <property type="match status" value="1"/>
</dbReference>
<protein>
    <submittedName>
        <fullName evidence="6">TetR family transcriptional regulator</fullName>
    </submittedName>
</protein>
<keyword evidence="1" id="KW-0805">Transcription regulation</keyword>
<dbReference type="InterPro" id="IPR036271">
    <property type="entry name" value="Tet_transcr_reg_TetR-rel_C_sf"/>
</dbReference>
<feature type="domain" description="HTH tetR-type" evidence="5">
    <location>
        <begin position="16"/>
        <end position="76"/>
    </location>
</feature>
<dbReference type="RefSeq" id="WP_111652829.1">
    <property type="nucleotide sequence ID" value="NZ_JACHWI010000008.1"/>
</dbReference>
<dbReference type="AlphaFoldDB" id="A0A327Z3T3"/>
<dbReference type="EMBL" id="QLMJ01000017">
    <property type="protein sequence ID" value="RAK29883.1"/>
    <property type="molecule type" value="Genomic_DNA"/>
</dbReference>
<accession>A0A327Z3T3</accession>
<dbReference type="InterPro" id="IPR009057">
    <property type="entry name" value="Homeodomain-like_sf"/>
</dbReference>
<proteinExistence type="predicted"/>
<dbReference type="Proteomes" id="UP000249341">
    <property type="component" value="Unassembled WGS sequence"/>
</dbReference>